<accession>K8PRI2</accession>
<dbReference type="AlphaFoldDB" id="K8PRI2"/>
<reference evidence="2 3" key="1">
    <citation type="submission" date="2012-04" db="EMBL/GenBank/DDBJ databases">
        <title>The Genome Sequence of Afipia broomeae ATCC 49717.</title>
        <authorList>
            <consortium name="The Broad Institute Genome Sequencing Platform"/>
            <person name="Earl A."/>
            <person name="Ward D."/>
            <person name="Feldgarden M."/>
            <person name="Gevers D."/>
            <person name="Huys G."/>
            <person name="Walker B."/>
            <person name="Young S.K."/>
            <person name="Zeng Q."/>
            <person name="Gargeya S."/>
            <person name="Fitzgerald M."/>
            <person name="Haas B."/>
            <person name="Abouelleil A."/>
            <person name="Alvarado L."/>
            <person name="Arachchi H.M."/>
            <person name="Berlin A."/>
            <person name="Chapman S.B."/>
            <person name="Goldberg J."/>
            <person name="Griggs A."/>
            <person name="Gujja S."/>
            <person name="Hansen M."/>
            <person name="Howarth C."/>
            <person name="Imamovic A."/>
            <person name="Larimer J."/>
            <person name="McCowen C."/>
            <person name="Montmayeur A."/>
            <person name="Murphy C."/>
            <person name="Neiman D."/>
            <person name="Pearson M."/>
            <person name="Priest M."/>
            <person name="Roberts A."/>
            <person name="Saif S."/>
            <person name="Shea T."/>
            <person name="Sisk P."/>
            <person name="Sykes S."/>
            <person name="Wortman J."/>
            <person name="Nusbaum C."/>
            <person name="Birren B."/>
        </authorList>
    </citation>
    <scope>NUCLEOTIDE SEQUENCE [LARGE SCALE GENOMIC DNA]</scope>
    <source>
        <strain evidence="2 3">ATCC 49717</strain>
    </source>
</reference>
<dbReference type="HOGENOM" id="CLU_2056355_0_0_5"/>
<evidence type="ECO:0000313" key="2">
    <source>
        <dbReference type="EMBL" id="EKS42135.1"/>
    </source>
</evidence>
<gene>
    <name evidence="2" type="ORF">HMPREF9695_01227</name>
</gene>
<keyword evidence="3" id="KW-1185">Reference proteome</keyword>
<sequence length="119" mass="12771">MRQPHRLPISIIACRSLPQHSSCTSTILFLQFLLMERGVRLADARRLAGPGARIVSNPLLNKLVNVAKAMCSRSGKHSLHYAVAEDEGMNKGRADVDADGDEQSPSGCLMPTTDQASGG</sequence>
<protein>
    <submittedName>
        <fullName evidence="2">Uncharacterized protein</fullName>
    </submittedName>
</protein>
<evidence type="ECO:0000313" key="3">
    <source>
        <dbReference type="Proteomes" id="UP000001096"/>
    </source>
</evidence>
<dbReference type="Proteomes" id="UP000001096">
    <property type="component" value="Unassembled WGS sequence"/>
</dbReference>
<feature type="region of interest" description="Disordered" evidence="1">
    <location>
        <begin position="90"/>
        <end position="119"/>
    </location>
</feature>
<evidence type="ECO:0000256" key="1">
    <source>
        <dbReference type="SAM" id="MobiDB-lite"/>
    </source>
</evidence>
<name>K8PRI2_9BRAD</name>
<comment type="caution">
    <text evidence="2">The sequence shown here is derived from an EMBL/GenBank/DDBJ whole genome shotgun (WGS) entry which is preliminary data.</text>
</comment>
<organism evidence="2 3">
    <name type="scientific">Afipia broomeae ATCC 49717</name>
    <dbReference type="NCBI Taxonomy" id="883078"/>
    <lineage>
        <taxon>Bacteria</taxon>
        <taxon>Pseudomonadati</taxon>
        <taxon>Pseudomonadota</taxon>
        <taxon>Alphaproteobacteria</taxon>
        <taxon>Hyphomicrobiales</taxon>
        <taxon>Nitrobacteraceae</taxon>
        <taxon>Afipia</taxon>
    </lineage>
</organism>
<dbReference type="EMBL" id="AGWX01000001">
    <property type="protein sequence ID" value="EKS42135.1"/>
    <property type="molecule type" value="Genomic_DNA"/>
</dbReference>
<proteinExistence type="predicted"/>